<comment type="function">
    <text evidence="5">Mutarotase that catalyzes the interconversion of beta-D-galactose and alpha-D-galactose during galactose metabolism. Beta-D-galactose is metabolized in the liver into glucose 1-phosphate, the primary metabolic fuel, by the action of four enzymes that constitute the Leloir pathway: GALM, GALK1 (galactokinase), GALT (galactose-1-phosphate uridylyltransferase) and GALE (UDP-galactose-4'-epimerase). Involved in the maintenance of the equilibrium between the beta- and alpha-anomers of galactose, therefore ensuring a sufficient supply of the alpha-anomer for GALK1. Also active on D-glucose although shows a preference for galactose over glucose.</text>
</comment>
<comment type="pathway">
    <text evidence="2">Carbohydrate metabolism; galactose metabolism.</text>
</comment>
<dbReference type="UniPathway" id="UPA00214"/>
<gene>
    <name evidence="6" type="ORF">MONAX_5E004656</name>
</gene>
<name>A0A5E4BZ12_MARMO</name>
<dbReference type="GO" id="GO:0006006">
    <property type="term" value="P:glucose metabolic process"/>
    <property type="evidence" value="ECO:0007669"/>
    <property type="project" value="TreeGrafter"/>
</dbReference>
<dbReference type="Pfam" id="PF01263">
    <property type="entry name" value="Aldose_epim"/>
    <property type="match status" value="1"/>
</dbReference>
<dbReference type="InterPro" id="IPR014718">
    <property type="entry name" value="GH-type_carb-bd"/>
</dbReference>
<dbReference type="SUPFAM" id="SSF74650">
    <property type="entry name" value="Galactose mutarotase-like"/>
    <property type="match status" value="1"/>
</dbReference>
<dbReference type="InterPro" id="IPR011013">
    <property type="entry name" value="Gal_mutarotase_sf_dom"/>
</dbReference>
<comment type="catalytic activity">
    <reaction evidence="1">
        <text>alpha-D-galactose = beta-D-galactose</text>
        <dbReference type="Rhea" id="RHEA:28675"/>
        <dbReference type="ChEBI" id="CHEBI:27667"/>
        <dbReference type="ChEBI" id="CHEBI:28061"/>
        <dbReference type="EC" id="5.1.3.3"/>
    </reaction>
    <physiologicalReaction direction="right-to-left" evidence="1">
        <dbReference type="Rhea" id="RHEA:28677"/>
    </physiologicalReaction>
</comment>
<proteinExistence type="predicted"/>
<reference evidence="6" key="1">
    <citation type="submission" date="2019-04" db="EMBL/GenBank/DDBJ databases">
        <authorList>
            <person name="Alioto T."/>
            <person name="Alioto T."/>
        </authorList>
    </citation>
    <scope>NUCLEOTIDE SEQUENCE [LARGE SCALE GENOMIC DNA]</scope>
</reference>
<dbReference type="InterPro" id="IPR008183">
    <property type="entry name" value="Aldose_1/G6P_1-epimerase"/>
</dbReference>
<feature type="non-terminal residue" evidence="6">
    <location>
        <position position="66"/>
    </location>
</feature>
<evidence type="ECO:0000256" key="4">
    <source>
        <dbReference type="ARBA" id="ARBA00032729"/>
    </source>
</evidence>
<evidence type="ECO:0000256" key="1">
    <source>
        <dbReference type="ARBA" id="ARBA00001712"/>
    </source>
</evidence>
<comment type="caution">
    <text evidence="6">The sequence shown here is derived from an EMBL/GenBank/DDBJ whole genome shotgun (WGS) entry which is preliminary data.</text>
</comment>
<dbReference type="PANTHER" id="PTHR10091">
    <property type="entry name" value="ALDOSE-1-EPIMERASE"/>
    <property type="match status" value="1"/>
</dbReference>
<dbReference type="GO" id="GO:0033499">
    <property type="term" value="P:galactose catabolic process via UDP-galactose, Leloir pathway"/>
    <property type="evidence" value="ECO:0007669"/>
    <property type="project" value="TreeGrafter"/>
</dbReference>
<dbReference type="AlphaFoldDB" id="A0A5E4BZ12"/>
<organism evidence="6 7">
    <name type="scientific">Marmota monax</name>
    <name type="common">Woodchuck</name>
    <dbReference type="NCBI Taxonomy" id="9995"/>
    <lineage>
        <taxon>Eukaryota</taxon>
        <taxon>Metazoa</taxon>
        <taxon>Chordata</taxon>
        <taxon>Craniata</taxon>
        <taxon>Vertebrata</taxon>
        <taxon>Euteleostomi</taxon>
        <taxon>Mammalia</taxon>
        <taxon>Eutheria</taxon>
        <taxon>Euarchontoglires</taxon>
        <taxon>Glires</taxon>
        <taxon>Rodentia</taxon>
        <taxon>Sciuromorpha</taxon>
        <taxon>Sciuridae</taxon>
        <taxon>Xerinae</taxon>
        <taxon>Marmotini</taxon>
        <taxon>Marmota</taxon>
    </lineage>
</organism>
<accession>A0A5E4BZ12</accession>
<evidence type="ECO:0000313" key="6">
    <source>
        <dbReference type="EMBL" id="VTJ74149.1"/>
    </source>
</evidence>
<evidence type="ECO:0000256" key="3">
    <source>
        <dbReference type="ARBA" id="ARBA00021023"/>
    </source>
</evidence>
<keyword evidence="7" id="KW-1185">Reference proteome</keyword>
<feature type="non-terminal residue" evidence="6">
    <location>
        <position position="1"/>
    </location>
</feature>
<dbReference type="Gene3D" id="2.70.98.10">
    <property type="match status" value="1"/>
</dbReference>
<evidence type="ECO:0000256" key="2">
    <source>
        <dbReference type="ARBA" id="ARBA00004947"/>
    </source>
</evidence>
<dbReference type="EMBL" id="CABDUW010000720">
    <property type="protein sequence ID" value="VTJ74149.1"/>
    <property type="molecule type" value="Genomic_DNA"/>
</dbReference>
<evidence type="ECO:0000313" key="7">
    <source>
        <dbReference type="Proteomes" id="UP000335636"/>
    </source>
</evidence>
<evidence type="ECO:0000256" key="5">
    <source>
        <dbReference type="ARBA" id="ARBA00045743"/>
    </source>
</evidence>
<dbReference type="GO" id="GO:0004034">
    <property type="term" value="F:aldose 1-epimerase activity"/>
    <property type="evidence" value="ECO:0007669"/>
    <property type="project" value="UniProtKB-EC"/>
</dbReference>
<protein>
    <recommendedName>
        <fullName evidence="3">Galactose mutarotase</fullName>
    </recommendedName>
    <alternativeName>
        <fullName evidence="4">Aldose 1-epimerase</fullName>
    </alternativeName>
</protein>
<dbReference type="GO" id="GO:0030246">
    <property type="term" value="F:carbohydrate binding"/>
    <property type="evidence" value="ECO:0007669"/>
    <property type="project" value="InterPro"/>
</dbReference>
<dbReference type="Proteomes" id="UP000335636">
    <property type="component" value="Unassembled WGS sequence"/>
</dbReference>
<sequence length="66" mass="7199">AYFGAVVGRVANRIAKGTFTLDEKEYHLAINNGPNSLHGGLKGFDKVLWIPQVLSNGIQFSRISPD</sequence>
<dbReference type="PANTHER" id="PTHR10091:SF0">
    <property type="entry name" value="GALACTOSE MUTAROTASE"/>
    <property type="match status" value="1"/>
</dbReference>